<dbReference type="Pfam" id="PF10809">
    <property type="entry name" value="DUF2732"/>
    <property type="match status" value="1"/>
</dbReference>
<evidence type="ECO:0008006" key="3">
    <source>
        <dbReference type="Google" id="ProtNLM"/>
    </source>
</evidence>
<dbReference type="RefSeq" id="WP_013574792.1">
    <property type="nucleotide sequence ID" value="NC_015061.1"/>
</dbReference>
<proteinExistence type="predicted"/>
<evidence type="ECO:0000313" key="1">
    <source>
        <dbReference type="EMBL" id="ADW73089.1"/>
    </source>
</evidence>
<sequence>MSITVGQEMRNKADSEATNWMLNQARNQAKADAAITFSSHLDSLISHAIQEQLDRVEILELLGQESIRFHNESLENKGVM</sequence>
<dbReference type="AlphaFoldDB" id="A0A0H3F855"/>
<dbReference type="EMBL" id="CP002505">
    <property type="protein sequence ID" value="ADW73089.1"/>
    <property type="molecule type" value="Genomic_DNA"/>
</dbReference>
<name>A0A0H3F855_RAHSY</name>
<dbReference type="eggNOG" id="ENOG5033FVI">
    <property type="taxonomic scope" value="Bacteria"/>
</dbReference>
<protein>
    <recommendedName>
        <fullName evidence="3">DUF2732 family protein</fullName>
    </recommendedName>
</protein>
<dbReference type="HOGENOM" id="CLU_192306_0_0_6"/>
<evidence type="ECO:0000313" key="2">
    <source>
        <dbReference type="Proteomes" id="UP000007257"/>
    </source>
</evidence>
<accession>A0A0H3F855</accession>
<dbReference type="InterPro" id="IPR020126">
    <property type="entry name" value="DUF2732"/>
</dbReference>
<reference evidence="1 2" key="2">
    <citation type="journal article" date="2012" name="J. Bacteriol.">
        <title>Complete Genome Sequence of Rahnella sp. Strain Y9602, a Gammaproteobacterium Isolate from Metal- and Radionuclide-Contaminated Soil.</title>
        <authorList>
            <person name="Martinez R.J."/>
            <person name="Bruce D."/>
            <person name="Detter C."/>
            <person name="Goodwin L.A."/>
            <person name="Han J."/>
            <person name="Han C.S."/>
            <person name="Held B."/>
            <person name="Land M.L."/>
            <person name="Mikhailova N."/>
            <person name="Nolan M."/>
            <person name="Pennacchio L."/>
            <person name="Pitluck S."/>
            <person name="Tapia R."/>
            <person name="Woyke T."/>
            <person name="Sobecky P.A."/>
        </authorList>
    </citation>
    <scope>NUCLEOTIDE SEQUENCE [LARGE SCALE GENOMIC DNA]</scope>
    <source>
        <strain evidence="1 2">Y9602</strain>
    </source>
</reference>
<dbReference type="Proteomes" id="UP000007257">
    <property type="component" value="Chromosome"/>
</dbReference>
<organism evidence="1 2">
    <name type="scientific">Rahnella sp. (strain Y9602)</name>
    <dbReference type="NCBI Taxonomy" id="2703885"/>
    <lineage>
        <taxon>Bacteria</taxon>
        <taxon>Pseudomonadati</taxon>
        <taxon>Pseudomonadota</taxon>
        <taxon>Gammaproteobacteria</taxon>
        <taxon>Enterobacterales</taxon>
        <taxon>Yersiniaceae</taxon>
        <taxon>Rahnella</taxon>
    </lineage>
</organism>
<dbReference type="KEGG" id="rah:Rahaq_1467"/>
<reference evidence="2" key="1">
    <citation type="submission" date="2011-01" db="EMBL/GenBank/DDBJ databases">
        <title>Complete sequence of chromosome of Rahnella sp. Y9602.</title>
        <authorList>
            <consortium name="US DOE Joint Genome Institute"/>
            <person name="Lucas S."/>
            <person name="Copeland A."/>
            <person name="Lapidus A."/>
            <person name="Cheng J.-F."/>
            <person name="Goodwin L."/>
            <person name="Pitluck S."/>
            <person name="Lu M."/>
            <person name="Detter J.C."/>
            <person name="Han C."/>
            <person name="Tapia R."/>
            <person name="Land M."/>
            <person name="Hauser L."/>
            <person name="Kyrpides N."/>
            <person name="Ivanova N."/>
            <person name="Ovchinnikova G."/>
            <person name="Pagani I."/>
            <person name="Sobecky P.A."/>
            <person name="Martinez R.J."/>
            <person name="Woyke T."/>
        </authorList>
    </citation>
    <scope>NUCLEOTIDE SEQUENCE [LARGE SCALE GENOMIC DNA]</scope>
    <source>
        <strain evidence="2">Y9602</strain>
    </source>
</reference>
<gene>
    <name evidence="1" type="ordered locus">Rahaq_1467</name>
</gene>
<dbReference type="OrthoDB" id="6506066at2"/>